<dbReference type="Pfam" id="PF06468">
    <property type="entry name" value="Spond_N"/>
    <property type="match status" value="2"/>
</dbReference>
<dbReference type="PANTHER" id="PTHR11311:SF15">
    <property type="entry name" value="SPONDIN-2"/>
    <property type="match status" value="1"/>
</dbReference>
<feature type="signal peptide" evidence="1">
    <location>
        <begin position="1"/>
        <end position="19"/>
    </location>
</feature>
<sequence>MVGTVWLVALFGFFSEAYSANYECQGVAQYGLTFYGMWSNMTHPNAFPFPSGRFSPLVGASHESAYSLWMSGMKASQGVKNVAEMGKFLAILKEREFTFSAMLSLPAPSSDLKQEIMQRITSTKTAWKQIKSGNMAINGTERVMNIEVEVTKDFPYVSLVTMLAPSPDWFTGIMKVSLCNASSGMWMDSWTIDDIQPWDAGTDNGTTFRATDNPTMPPGYISMITTTAPPTDFMKLSASAIPSLGKMMFVRQNKPTMNQCSGMYYYTVKFEAKWSQATHPNGWPSGAHFSPLVIATHSYKYKMWSDMTKASPGVEKVAEDGAEGTLYNEVNMMKKPGFVSNVYKTGGVSTPGGHTITKIMVQNMSSMVSLITMIAPSPDWFVGVDSYDLCGINGWKETMTMNLLPWDAGTENGQTYNLNNRATDPVDVIMRITSNSSSQIGAHANITFATVTFTRGEMITTTTERTTTTDSSAPGLSPGLFSFLSISLLAIFGVLY</sequence>
<dbReference type="InterPro" id="IPR051418">
    <property type="entry name" value="Spondin/Thrombospondin_T1"/>
</dbReference>
<keyword evidence="1" id="KW-0732">Signal</keyword>
<dbReference type="NCBIfam" id="NF038123">
    <property type="entry name" value="NF038123_dom"/>
    <property type="match status" value="2"/>
</dbReference>
<evidence type="ECO:0000313" key="4">
    <source>
        <dbReference type="Proteomes" id="UP001159405"/>
    </source>
</evidence>
<dbReference type="InterPro" id="IPR038678">
    <property type="entry name" value="Spondin_N_sf"/>
</dbReference>
<dbReference type="PANTHER" id="PTHR11311">
    <property type="entry name" value="SPONDIN"/>
    <property type="match status" value="1"/>
</dbReference>
<dbReference type="PROSITE" id="PS51020">
    <property type="entry name" value="SPONDIN"/>
    <property type="match status" value="2"/>
</dbReference>
<feature type="chain" id="PRO_5045705807" description="Spondin domain-containing protein" evidence="1">
    <location>
        <begin position="20"/>
        <end position="496"/>
    </location>
</feature>
<accession>A0ABN8RT04</accession>
<proteinExistence type="predicted"/>
<gene>
    <name evidence="3" type="ORF">PLOB_00027099</name>
</gene>
<organism evidence="3 4">
    <name type="scientific">Porites lobata</name>
    <dbReference type="NCBI Taxonomy" id="104759"/>
    <lineage>
        <taxon>Eukaryota</taxon>
        <taxon>Metazoa</taxon>
        <taxon>Cnidaria</taxon>
        <taxon>Anthozoa</taxon>
        <taxon>Hexacorallia</taxon>
        <taxon>Scleractinia</taxon>
        <taxon>Fungiina</taxon>
        <taxon>Poritidae</taxon>
        <taxon>Porites</taxon>
    </lineage>
</organism>
<evidence type="ECO:0000313" key="3">
    <source>
        <dbReference type="EMBL" id="CAH3182611.1"/>
    </source>
</evidence>
<feature type="domain" description="Spondin" evidence="2">
    <location>
        <begin position="18"/>
        <end position="233"/>
    </location>
</feature>
<evidence type="ECO:0000259" key="2">
    <source>
        <dbReference type="PROSITE" id="PS51020"/>
    </source>
</evidence>
<dbReference type="InterPro" id="IPR009465">
    <property type="entry name" value="Spondin_N"/>
</dbReference>
<reference evidence="3 4" key="1">
    <citation type="submission" date="2022-05" db="EMBL/GenBank/DDBJ databases">
        <authorList>
            <consortium name="Genoscope - CEA"/>
            <person name="William W."/>
        </authorList>
    </citation>
    <scope>NUCLEOTIDE SEQUENCE [LARGE SCALE GENOMIC DNA]</scope>
</reference>
<evidence type="ECO:0000256" key="1">
    <source>
        <dbReference type="SAM" id="SignalP"/>
    </source>
</evidence>
<dbReference type="EMBL" id="CALNXK010000328">
    <property type="protein sequence ID" value="CAH3182611.1"/>
    <property type="molecule type" value="Genomic_DNA"/>
</dbReference>
<dbReference type="Gene3D" id="2.60.40.2130">
    <property type="entry name" value="F-spondin domain"/>
    <property type="match status" value="2"/>
</dbReference>
<feature type="domain" description="Spondin" evidence="2">
    <location>
        <begin position="254"/>
        <end position="440"/>
    </location>
</feature>
<dbReference type="Proteomes" id="UP001159405">
    <property type="component" value="Unassembled WGS sequence"/>
</dbReference>
<keyword evidence="4" id="KW-1185">Reference proteome</keyword>
<comment type="caution">
    <text evidence="3">The sequence shown here is derived from an EMBL/GenBank/DDBJ whole genome shotgun (WGS) entry which is preliminary data.</text>
</comment>
<name>A0ABN8RT04_9CNID</name>
<protein>
    <recommendedName>
        <fullName evidence="2">Spondin domain-containing protein</fullName>
    </recommendedName>
</protein>